<dbReference type="Proteomes" id="UP000054217">
    <property type="component" value="Unassembled WGS sequence"/>
</dbReference>
<gene>
    <name evidence="1" type="ORF">M404DRAFT_167768</name>
</gene>
<reference evidence="2" key="2">
    <citation type="submission" date="2015-01" db="EMBL/GenBank/DDBJ databases">
        <title>Evolutionary Origins and Diversification of the Mycorrhizal Mutualists.</title>
        <authorList>
            <consortium name="DOE Joint Genome Institute"/>
            <consortium name="Mycorrhizal Genomics Consortium"/>
            <person name="Kohler A."/>
            <person name="Kuo A."/>
            <person name="Nagy L.G."/>
            <person name="Floudas D."/>
            <person name="Copeland A."/>
            <person name="Barry K.W."/>
            <person name="Cichocki N."/>
            <person name="Veneault-Fourrey C."/>
            <person name="LaButti K."/>
            <person name="Lindquist E.A."/>
            <person name="Lipzen A."/>
            <person name="Lundell T."/>
            <person name="Morin E."/>
            <person name="Murat C."/>
            <person name="Riley R."/>
            <person name="Ohm R."/>
            <person name="Sun H."/>
            <person name="Tunlid A."/>
            <person name="Henrissat B."/>
            <person name="Grigoriev I.V."/>
            <person name="Hibbett D.S."/>
            <person name="Martin F."/>
        </authorList>
    </citation>
    <scope>NUCLEOTIDE SEQUENCE [LARGE SCALE GENOMIC DNA]</scope>
    <source>
        <strain evidence="2">Marx 270</strain>
    </source>
</reference>
<protein>
    <submittedName>
        <fullName evidence="1">Uncharacterized protein</fullName>
    </submittedName>
</protein>
<organism evidence="1 2">
    <name type="scientific">Pisolithus tinctorius Marx 270</name>
    <dbReference type="NCBI Taxonomy" id="870435"/>
    <lineage>
        <taxon>Eukaryota</taxon>
        <taxon>Fungi</taxon>
        <taxon>Dikarya</taxon>
        <taxon>Basidiomycota</taxon>
        <taxon>Agaricomycotina</taxon>
        <taxon>Agaricomycetes</taxon>
        <taxon>Agaricomycetidae</taxon>
        <taxon>Boletales</taxon>
        <taxon>Sclerodermatineae</taxon>
        <taxon>Pisolithaceae</taxon>
        <taxon>Pisolithus</taxon>
    </lineage>
</organism>
<keyword evidence="2" id="KW-1185">Reference proteome</keyword>
<evidence type="ECO:0000313" key="2">
    <source>
        <dbReference type="Proteomes" id="UP000054217"/>
    </source>
</evidence>
<dbReference type="HOGENOM" id="CLU_101491_1_0_1"/>
<sequence length="158" mass="17737">MPPFENLLPEPHNSRILNLLFDLATWHAYAKLWLHTSDTLDLFDSATVSLGQMVHTFMKMTCEYYDTHELPQETAVHGRCTTAMAVKTGTSSSAGSSGPKCKSLNLQMYKFHTLGDYPNMIRQCGTTDNYAMQPVGLFSHNCKTLTDEFHRVNLNTGS</sequence>
<dbReference type="AlphaFoldDB" id="A0A0C3N0G2"/>
<dbReference type="OrthoDB" id="3269417at2759"/>
<name>A0A0C3N0G2_PISTI</name>
<dbReference type="InParanoid" id="A0A0C3N0G2"/>
<evidence type="ECO:0000313" key="1">
    <source>
        <dbReference type="EMBL" id="KIN94624.1"/>
    </source>
</evidence>
<accession>A0A0C3N0G2</accession>
<dbReference type="EMBL" id="KN832091">
    <property type="protein sequence ID" value="KIN94624.1"/>
    <property type="molecule type" value="Genomic_DNA"/>
</dbReference>
<reference evidence="1 2" key="1">
    <citation type="submission" date="2014-04" db="EMBL/GenBank/DDBJ databases">
        <authorList>
            <consortium name="DOE Joint Genome Institute"/>
            <person name="Kuo A."/>
            <person name="Kohler A."/>
            <person name="Costa M.D."/>
            <person name="Nagy L.G."/>
            <person name="Floudas D."/>
            <person name="Copeland A."/>
            <person name="Barry K.W."/>
            <person name="Cichocki N."/>
            <person name="Veneault-Fourrey C."/>
            <person name="LaButti K."/>
            <person name="Lindquist E.A."/>
            <person name="Lipzen A."/>
            <person name="Lundell T."/>
            <person name="Morin E."/>
            <person name="Murat C."/>
            <person name="Sun H."/>
            <person name="Tunlid A."/>
            <person name="Henrissat B."/>
            <person name="Grigoriev I.V."/>
            <person name="Hibbett D.S."/>
            <person name="Martin F."/>
            <person name="Nordberg H.P."/>
            <person name="Cantor M.N."/>
            <person name="Hua S.X."/>
        </authorList>
    </citation>
    <scope>NUCLEOTIDE SEQUENCE [LARGE SCALE GENOMIC DNA]</scope>
    <source>
        <strain evidence="1 2">Marx 270</strain>
    </source>
</reference>
<proteinExistence type="predicted"/>